<dbReference type="RefSeq" id="WP_041891323.1">
    <property type="nucleotide sequence ID" value="NZ_CP010817.1"/>
</dbReference>
<evidence type="ECO:0000313" key="2">
    <source>
        <dbReference type="EMBL" id="SEQ23937.1"/>
    </source>
</evidence>
<comment type="caution">
    <text evidence="2">The sequence shown here is derived from an EMBL/GenBank/DDBJ whole genome shotgun (WGS) entry which is preliminary data.</text>
</comment>
<organism evidence="2 3">
    <name type="scientific">Myroides profundi</name>
    <dbReference type="NCBI Taxonomy" id="480520"/>
    <lineage>
        <taxon>Bacteria</taxon>
        <taxon>Pseudomonadati</taxon>
        <taxon>Bacteroidota</taxon>
        <taxon>Flavobacteriia</taxon>
        <taxon>Flavobacteriales</taxon>
        <taxon>Flavobacteriaceae</taxon>
        <taxon>Myroides</taxon>
    </lineage>
</organism>
<evidence type="ECO:0008006" key="4">
    <source>
        <dbReference type="Google" id="ProtNLM"/>
    </source>
</evidence>
<evidence type="ECO:0000313" key="3">
    <source>
        <dbReference type="Proteomes" id="UP000183496"/>
    </source>
</evidence>
<dbReference type="Proteomes" id="UP000183496">
    <property type="component" value="Unassembled WGS sequence"/>
</dbReference>
<accession>A0AAJ4W421</accession>
<proteinExistence type="predicted"/>
<dbReference type="AlphaFoldDB" id="A0AAJ4W421"/>
<reference evidence="2 3" key="1">
    <citation type="submission" date="2016-10" db="EMBL/GenBank/DDBJ databases">
        <authorList>
            <person name="Varghese N."/>
            <person name="Submissions S."/>
        </authorList>
    </citation>
    <scope>NUCLEOTIDE SEQUENCE [LARGE SCALE GENOMIC DNA]</scope>
    <source>
        <strain evidence="3">DSM 19823 / KCTC 23066 / CCTCC M 208030 / D25</strain>
    </source>
</reference>
<sequence>MEQRSRVFIFIDDEHQPIAELETPVNFELNTHKLVDGDHTLKIVSKDQTGKEGIRIIPFTVKNGPAIDIEGIKEKAVVDGLLSIRINTYGKGDQKTFLVVGSETPQSIPFWVWTTIIVIFAWGMYYLVRYL</sequence>
<dbReference type="KEGG" id="mpw:MPR_1646"/>
<keyword evidence="1" id="KW-1133">Transmembrane helix</keyword>
<protein>
    <recommendedName>
        <fullName evidence="4">Cytochrome C</fullName>
    </recommendedName>
</protein>
<dbReference type="EMBL" id="FOFY01000002">
    <property type="protein sequence ID" value="SEQ23937.1"/>
    <property type="molecule type" value="Genomic_DNA"/>
</dbReference>
<name>A0AAJ4W421_MYRPR</name>
<feature type="transmembrane region" description="Helical" evidence="1">
    <location>
        <begin position="110"/>
        <end position="128"/>
    </location>
</feature>
<evidence type="ECO:0000256" key="1">
    <source>
        <dbReference type="SAM" id="Phobius"/>
    </source>
</evidence>
<gene>
    <name evidence="2" type="ORF">SAMN04488089_102143</name>
</gene>
<keyword evidence="1" id="KW-0812">Transmembrane</keyword>
<keyword evidence="1" id="KW-0472">Membrane</keyword>
<keyword evidence="3" id="KW-1185">Reference proteome</keyword>